<accession>A0ABR2GZH1</accession>
<sequence length="242" mass="27731">MCLDLLCKFVDVDIDIIKDQSVPKARRYTIIVFMVLVALLSVVVLIIDIVWSCRIKWFKYGLWDAKLIYILSIISTILYALVLFFFLLFICVSFCKNGKTRCLFFLFSFTTWVGMIIGIFSFAKATESVEVMFLPKIPCSLSLNASYYGALENLNGEKLDQYLAWYANHDPICEKILTPALLAEIIQFVFYLVMLSVITGCCCCNKEKKRKIVNETSENKAPINDPPNQNNQNEAKNNYVDL</sequence>
<reference evidence="3 4" key="1">
    <citation type="submission" date="2024-04" db="EMBL/GenBank/DDBJ databases">
        <title>Tritrichomonas musculus Genome.</title>
        <authorList>
            <person name="Alves-Ferreira E."/>
            <person name="Grigg M."/>
            <person name="Lorenzi H."/>
            <person name="Galac M."/>
        </authorList>
    </citation>
    <scope>NUCLEOTIDE SEQUENCE [LARGE SCALE GENOMIC DNA]</scope>
    <source>
        <strain evidence="3 4">EAF2021</strain>
    </source>
</reference>
<keyword evidence="2" id="KW-0472">Membrane</keyword>
<comment type="caution">
    <text evidence="3">The sequence shown here is derived from an EMBL/GenBank/DDBJ whole genome shotgun (WGS) entry which is preliminary data.</text>
</comment>
<gene>
    <name evidence="3" type="ORF">M9Y10_032223</name>
</gene>
<evidence type="ECO:0000256" key="1">
    <source>
        <dbReference type="SAM" id="MobiDB-lite"/>
    </source>
</evidence>
<evidence type="ECO:0000313" key="3">
    <source>
        <dbReference type="EMBL" id="KAK8839291.1"/>
    </source>
</evidence>
<feature type="compositionally biased region" description="Low complexity" evidence="1">
    <location>
        <begin position="226"/>
        <end position="242"/>
    </location>
</feature>
<name>A0ABR2GZH1_9EUKA</name>
<protein>
    <recommendedName>
        <fullName evidence="5">Tetraspanin family protein</fullName>
    </recommendedName>
</protein>
<dbReference type="Proteomes" id="UP001470230">
    <property type="component" value="Unassembled WGS sequence"/>
</dbReference>
<feature type="transmembrane region" description="Helical" evidence="2">
    <location>
        <begin position="28"/>
        <end position="47"/>
    </location>
</feature>
<evidence type="ECO:0000256" key="2">
    <source>
        <dbReference type="SAM" id="Phobius"/>
    </source>
</evidence>
<evidence type="ECO:0000313" key="4">
    <source>
        <dbReference type="Proteomes" id="UP001470230"/>
    </source>
</evidence>
<organism evidence="3 4">
    <name type="scientific">Tritrichomonas musculus</name>
    <dbReference type="NCBI Taxonomy" id="1915356"/>
    <lineage>
        <taxon>Eukaryota</taxon>
        <taxon>Metamonada</taxon>
        <taxon>Parabasalia</taxon>
        <taxon>Tritrichomonadida</taxon>
        <taxon>Tritrichomonadidae</taxon>
        <taxon>Tritrichomonas</taxon>
    </lineage>
</organism>
<evidence type="ECO:0008006" key="5">
    <source>
        <dbReference type="Google" id="ProtNLM"/>
    </source>
</evidence>
<feature type="transmembrane region" description="Helical" evidence="2">
    <location>
        <begin position="185"/>
        <end position="204"/>
    </location>
</feature>
<proteinExistence type="predicted"/>
<feature type="transmembrane region" description="Helical" evidence="2">
    <location>
        <begin position="102"/>
        <end position="123"/>
    </location>
</feature>
<dbReference type="EMBL" id="JAPFFF010000052">
    <property type="protein sequence ID" value="KAK8839291.1"/>
    <property type="molecule type" value="Genomic_DNA"/>
</dbReference>
<keyword evidence="4" id="KW-1185">Reference proteome</keyword>
<feature type="region of interest" description="Disordered" evidence="1">
    <location>
        <begin position="215"/>
        <end position="242"/>
    </location>
</feature>
<keyword evidence="2" id="KW-0812">Transmembrane</keyword>
<keyword evidence="2" id="KW-1133">Transmembrane helix</keyword>
<feature type="transmembrane region" description="Helical" evidence="2">
    <location>
        <begin position="67"/>
        <end position="90"/>
    </location>
</feature>